<organism evidence="3 5">
    <name type="scientific">Medicago truncatula</name>
    <name type="common">Barrel medic</name>
    <name type="synonym">Medicago tribuloides</name>
    <dbReference type="NCBI Taxonomy" id="3880"/>
    <lineage>
        <taxon>Eukaryota</taxon>
        <taxon>Viridiplantae</taxon>
        <taxon>Streptophyta</taxon>
        <taxon>Embryophyta</taxon>
        <taxon>Tracheophyta</taxon>
        <taxon>Spermatophyta</taxon>
        <taxon>Magnoliopsida</taxon>
        <taxon>eudicotyledons</taxon>
        <taxon>Gunneridae</taxon>
        <taxon>Pentapetalae</taxon>
        <taxon>rosids</taxon>
        <taxon>fabids</taxon>
        <taxon>Fabales</taxon>
        <taxon>Fabaceae</taxon>
        <taxon>Papilionoideae</taxon>
        <taxon>50 kb inversion clade</taxon>
        <taxon>NPAAA clade</taxon>
        <taxon>Hologalegina</taxon>
        <taxon>IRL clade</taxon>
        <taxon>Trifolieae</taxon>
        <taxon>Medicago</taxon>
    </lineage>
</organism>
<reference evidence="4" key="3">
    <citation type="submission" date="2015-04" db="UniProtKB">
        <authorList>
            <consortium name="EnsemblPlants"/>
        </authorList>
    </citation>
    <scope>IDENTIFICATION</scope>
    <source>
        <strain evidence="4">cv. Jemalong A17</strain>
    </source>
</reference>
<feature type="region of interest" description="Disordered" evidence="2">
    <location>
        <begin position="61"/>
        <end position="109"/>
    </location>
</feature>
<reference evidence="3 5" key="2">
    <citation type="journal article" date="2014" name="BMC Genomics">
        <title>An improved genome release (version Mt4.0) for the model legume Medicago truncatula.</title>
        <authorList>
            <person name="Tang H."/>
            <person name="Krishnakumar V."/>
            <person name="Bidwell S."/>
            <person name="Rosen B."/>
            <person name="Chan A."/>
            <person name="Zhou S."/>
            <person name="Gentzbittel L."/>
            <person name="Childs K.L."/>
            <person name="Yandell M."/>
            <person name="Gundlach H."/>
            <person name="Mayer K.F."/>
            <person name="Schwartz D.C."/>
            <person name="Town C.D."/>
        </authorList>
    </citation>
    <scope>GENOME REANNOTATION</scope>
    <source>
        <strain evidence="3">A17</strain>
        <strain evidence="4 5">cv. Jemalong A17</strain>
    </source>
</reference>
<evidence type="ECO:0000313" key="4">
    <source>
        <dbReference type="EnsemblPlants" id="KEH18504"/>
    </source>
</evidence>
<gene>
    <name evidence="4" type="primary">11414396</name>
    <name evidence="3" type="ordered locus">MTR_8g022300</name>
</gene>
<dbReference type="OrthoDB" id="2012405at2759"/>
<dbReference type="InterPro" id="IPR008406">
    <property type="entry name" value="DRM/ARP"/>
</dbReference>
<dbReference type="ExpressionAtlas" id="A0A072TLX1">
    <property type="expression patterns" value="differential"/>
</dbReference>
<comment type="similarity">
    <text evidence="1">Belongs to the DRM1/ARP family.</text>
</comment>
<sequence>MGFLEKLWDETLAGPTPETGLGKLRKYNSFSAASSGVRLPPVKDHDVPVVTRSIMIIRNTVSEPVSPSSSAATTPRTPNTPDTPGGYFKKFTRRKASGDPSESSDYRSPTISDWLSIFHFLP</sequence>
<evidence type="ECO:0000256" key="1">
    <source>
        <dbReference type="ARBA" id="ARBA00010502"/>
    </source>
</evidence>
<feature type="compositionally biased region" description="Polar residues" evidence="2">
    <location>
        <begin position="100"/>
        <end position="109"/>
    </location>
</feature>
<accession>A0A072TLX1</accession>
<dbReference type="PANTHER" id="PTHR33565:SF20">
    <property type="entry name" value="DORMANCY-ASSOCIATED PROTEIN HOMOLOG 4"/>
    <property type="match status" value="1"/>
</dbReference>
<dbReference type="Pfam" id="PF05564">
    <property type="entry name" value="Auxin_repressed"/>
    <property type="match status" value="1"/>
</dbReference>
<evidence type="ECO:0000256" key="2">
    <source>
        <dbReference type="SAM" id="MobiDB-lite"/>
    </source>
</evidence>
<dbReference type="PANTHER" id="PTHR33565">
    <property type="entry name" value="DORMANCY-ASSOCIATED PROTEIN 1"/>
    <property type="match status" value="1"/>
</dbReference>
<dbReference type="Proteomes" id="UP000002051">
    <property type="component" value="Chromosome 8"/>
</dbReference>
<dbReference type="EnsemblPlants" id="KEH18504">
    <property type="protein sequence ID" value="KEH18504"/>
    <property type="gene ID" value="MTR_8g022300"/>
</dbReference>
<proteinExistence type="inferred from homology"/>
<evidence type="ECO:0000313" key="3">
    <source>
        <dbReference type="EMBL" id="KEH18504.1"/>
    </source>
</evidence>
<reference evidence="3 5" key="1">
    <citation type="journal article" date="2011" name="Nature">
        <title>The Medicago genome provides insight into the evolution of rhizobial symbioses.</title>
        <authorList>
            <person name="Young N.D."/>
            <person name="Debelle F."/>
            <person name="Oldroyd G.E."/>
            <person name="Geurts R."/>
            <person name="Cannon S.B."/>
            <person name="Udvardi M.K."/>
            <person name="Benedito V.A."/>
            <person name="Mayer K.F."/>
            <person name="Gouzy J."/>
            <person name="Schoof H."/>
            <person name="Van de Peer Y."/>
            <person name="Proost S."/>
            <person name="Cook D.R."/>
            <person name="Meyers B.C."/>
            <person name="Spannagl M."/>
            <person name="Cheung F."/>
            <person name="De Mita S."/>
            <person name="Krishnakumar V."/>
            <person name="Gundlach H."/>
            <person name="Zhou S."/>
            <person name="Mudge J."/>
            <person name="Bharti A.K."/>
            <person name="Murray J.D."/>
            <person name="Naoumkina M.A."/>
            <person name="Rosen B."/>
            <person name="Silverstein K.A."/>
            <person name="Tang H."/>
            <person name="Rombauts S."/>
            <person name="Zhao P.X."/>
            <person name="Zhou P."/>
            <person name="Barbe V."/>
            <person name="Bardou P."/>
            <person name="Bechner M."/>
            <person name="Bellec A."/>
            <person name="Berger A."/>
            <person name="Berges H."/>
            <person name="Bidwell S."/>
            <person name="Bisseling T."/>
            <person name="Choisne N."/>
            <person name="Couloux A."/>
            <person name="Denny R."/>
            <person name="Deshpande S."/>
            <person name="Dai X."/>
            <person name="Doyle J.J."/>
            <person name="Dudez A.M."/>
            <person name="Farmer A.D."/>
            <person name="Fouteau S."/>
            <person name="Franken C."/>
            <person name="Gibelin C."/>
            <person name="Gish J."/>
            <person name="Goldstein S."/>
            <person name="Gonzalez A.J."/>
            <person name="Green P.J."/>
            <person name="Hallab A."/>
            <person name="Hartog M."/>
            <person name="Hua A."/>
            <person name="Humphray S.J."/>
            <person name="Jeong D.H."/>
            <person name="Jing Y."/>
            <person name="Jocker A."/>
            <person name="Kenton S.M."/>
            <person name="Kim D.J."/>
            <person name="Klee K."/>
            <person name="Lai H."/>
            <person name="Lang C."/>
            <person name="Lin S."/>
            <person name="Macmil S.L."/>
            <person name="Magdelenat G."/>
            <person name="Matthews L."/>
            <person name="McCorrison J."/>
            <person name="Monaghan E.L."/>
            <person name="Mun J.H."/>
            <person name="Najar F.Z."/>
            <person name="Nicholson C."/>
            <person name="Noirot C."/>
            <person name="O'Bleness M."/>
            <person name="Paule C.R."/>
            <person name="Poulain J."/>
            <person name="Prion F."/>
            <person name="Qin B."/>
            <person name="Qu C."/>
            <person name="Retzel E.F."/>
            <person name="Riddle C."/>
            <person name="Sallet E."/>
            <person name="Samain S."/>
            <person name="Samson N."/>
            <person name="Sanders I."/>
            <person name="Saurat O."/>
            <person name="Scarpelli C."/>
            <person name="Schiex T."/>
            <person name="Segurens B."/>
            <person name="Severin A.J."/>
            <person name="Sherrier D.J."/>
            <person name="Shi R."/>
            <person name="Sims S."/>
            <person name="Singer S.R."/>
            <person name="Sinharoy S."/>
            <person name="Sterck L."/>
            <person name="Viollet A."/>
            <person name="Wang B.B."/>
            <person name="Wang K."/>
            <person name="Wang M."/>
            <person name="Wang X."/>
            <person name="Warfsmann J."/>
            <person name="Weissenbach J."/>
            <person name="White D.D."/>
            <person name="White J.D."/>
            <person name="Wiley G.B."/>
            <person name="Wincker P."/>
            <person name="Xing Y."/>
            <person name="Yang L."/>
            <person name="Yao Z."/>
            <person name="Ying F."/>
            <person name="Zhai J."/>
            <person name="Zhou L."/>
            <person name="Zuber A."/>
            <person name="Denarie J."/>
            <person name="Dixon R.A."/>
            <person name="May G.D."/>
            <person name="Schwartz D.C."/>
            <person name="Rogers J."/>
            <person name="Quetier F."/>
            <person name="Town C.D."/>
            <person name="Roe B.A."/>
        </authorList>
    </citation>
    <scope>NUCLEOTIDE SEQUENCE [LARGE SCALE GENOMIC DNA]</scope>
    <source>
        <strain evidence="3">A17</strain>
        <strain evidence="4 5">cv. Jemalong A17</strain>
    </source>
</reference>
<feature type="compositionally biased region" description="Low complexity" evidence="2">
    <location>
        <begin position="61"/>
        <end position="84"/>
    </location>
</feature>
<keyword evidence="5" id="KW-1185">Reference proteome</keyword>
<name>A0A072TLX1_MEDTR</name>
<protein>
    <submittedName>
        <fullName evidence="3">Dormancy/auxin associated protein</fullName>
    </submittedName>
</protein>
<dbReference type="EMBL" id="CM001224">
    <property type="protein sequence ID" value="KEH18504.1"/>
    <property type="molecule type" value="Genomic_DNA"/>
</dbReference>
<evidence type="ECO:0000313" key="5">
    <source>
        <dbReference type="Proteomes" id="UP000002051"/>
    </source>
</evidence>
<dbReference type="AlphaFoldDB" id="A0A072TLX1"/>